<dbReference type="InterPro" id="IPR011990">
    <property type="entry name" value="TPR-like_helical_dom_sf"/>
</dbReference>
<feature type="domain" description="PROP1-like PPR" evidence="6">
    <location>
        <begin position="198"/>
        <end position="356"/>
    </location>
</feature>
<dbReference type="Pfam" id="PF12854">
    <property type="entry name" value="PPR_1"/>
    <property type="match status" value="1"/>
</dbReference>
<dbReference type="InterPro" id="IPR033443">
    <property type="entry name" value="PROP1-like_PPR_dom"/>
</dbReference>
<comment type="similarity">
    <text evidence="1">Belongs to the PPR family. P subfamily.</text>
</comment>
<feature type="repeat" description="PPR" evidence="4">
    <location>
        <begin position="572"/>
        <end position="606"/>
    </location>
</feature>
<keyword evidence="3" id="KW-0809">Transit peptide</keyword>
<organism evidence="7 8">
    <name type="scientific">Ananas comosus</name>
    <name type="common">Pineapple</name>
    <name type="synonym">Ananas ananas</name>
    <dbReference type="NCBI Taxonomy" id="4615"/>
    <lineage>
        <taxon>Eukaryota</taxon>
        <taxon>Viridiplantae</taxon>
        <taxon>Streptophyta</taxon>
        <taxon>Embryophyta</taxon>
        <taxon>Tracheophyta</taxon>
        <taxon>Spermatophyta</taxon>
        <taxon>Magnoliopsida</taxon>
        <taxon>Liliopsida</taxon>
        <taxon>Poales</taxon>
        <taxon>Bromeliaceae</taxon>
        <taxon>Bromelioideae</taxon>
        <taxon>Ananas</taxon>
    </lineage>
</organism>
<evidence type="ECO:0000313" key="7">
    <source>
        <dbReference type="EMBL" id="OAY76627.1"/>
    </source>
</evidence>
<dbReference type="Pfam" id="PF17177">
    <property type="entry name" value="PPR_long"/>
    <property type="match status" value="1"/>
</dbReference>
<dbReference type="PANTHER" id="PTHR47938">
    <property type="entry name" value="RESPIRATORY COMPLEX I CHAPERONE (CIA84), PUTATIVE (AFU_ORTHOLOGUE AFUA_2G06020)-RELATED"/>
    <property type="match status" value="1"/>
</dbReference>
<dbReference type="STRING" id="4615.A0A199VHL4"/>
<feature type="repeat" description="PPR" evidence="4">
    <location>
        <begin position="537"/>
        <end position="571"/>
    </location>
</feature>
<name>A0A199VHL4_ANACO</name>
<feature type="repeat" description="PPR" evidence="4">
    <location>
        <begin position="124"/>
        <end position="158"/>
    </location>
</feature>
<feature type="repeat" description="PPR" evidence="4">
    <location>
        <begin position="502"/>
        <end position="536"/>
    </location>
</feature>
<feature type="repeat" description="PPR" evidence="4">
    <location>
        <begin position="397"/>
        <end position="431"/>
    </location>
</feature>
<sequence>MRPPRHLGPLLSAPRRGLATSYSGRIVRSDPSGRALAVEVDPPDLLRDPRGYALPRRDLICRAAHILLSPSSADPFLDLSDYLQTLTLTLTPAEASEILKSLRRPDRALAFFRFAAALPGFRHDCFTYNRLLCILARAAADDEARRLVDEMERDGIRGNISTVNILIGIFGAGELGRCLELVKKWGLRLNGYTYKCLVQAHLRYRDAEGGFRVYEDMRKRGYKLDIFAYNMLLDALAKADMVDEAYKVFEDMKRKHCDPDAYSYTILIRMSGKTGKKDEILSFFEEMVRNGCTLNLIAYNTTIEALAKNRMADKAISLFSNMIKNDCQPNEFTYSAILEVLAAEGQLHRLDEIVEASSKFMKKSIYAFLVKTLSKLGHANEAHNLFRRMWSSHDKGDRDAFMSMLEILCTSGKTSEAMDLLTMMPEKGIATDTLMYNMVFSALGKLKQASYIFSLYEKMKLAGISADIFTYNILISSLGRVGLIDKASELFEEMESSNCEPDVITYNSLINCLGKNGDLDEAYMRFKEMQEKGLNPDVFTYSTLIECFGKSNKVEMACMLFDEMLTEGCIPNIVTYNILLDCLEKCGKTTEAFKLYAKLKQQGLTPDSITYSILERLESGPHRAIRVRKPSRITDSICYYTVEDAQEGIVLILLLQKLLMSRRGFNSKPGTEDESSQQRQPLSSYGPTTVRLQEGLFGVT</sequence>
<feature type="repeat" description="PPR" evidence="4">
    <location>
        <begin position="295"/>
        <end position="329"/>
    </location>
</feature>
<dbReference type="FunFam" id="1.25.40.10:FF:000530">
    <property type="entry name" value="Pentatricopeptide repeat-containing protein At1g74850, chloroplastic"/>
    <property type="match status" value="1"/>
</dbReference>
<proteinExistence type="inferred from homology"/>
<feature type="repeat" description="PPR" evidence="4">
    <location>
        <begin position="260"/>
        <end position="294"/>
    </location>
</feature>
<dbReference type="AlphaFoldDB" id="A0A199VHL4"/>
<dbReference type="EMBL" id="LSRQ01001765">
    <property type="protein sequence ID" value="OAY76627.1"/>
    <property type="molecule type" value="Genomic_DNA"/>
</dbReference>
<dbReference type="SUPFAM" id="SSF81901">
    <property type="entry name" value="HCP-like"/>
    <property type="match status" value="1"/>
</dbReference>
<dbReference type="NCBIfam" id="TIGR00756">
    <property type="entry name" value="PPR"/>
    <property type="match status" value="8"/>
</dbReference>
<reference evidence="7 8" key="1">
    <citation type="journal article" date="2016" name="DNA Res.">
        <title>The draft genome of MD-2 pineapple using hybrid error correction of long reads.</title>
        <authorList>
            <person name="Redwan R.M."/>
            <person name="Saidin A."/>
            <person name="Kumar S.V."/>
        </authorList>
    </citation>
    <scope>NUCLEOTIDE SEQUENCE [LARGE SCALE GENOMIC DNA]</scope>
    <source>
        <strain evidence="8">cv. MD2</strain>
        <tissue evidence="7">Leaf</tissue>
    </source>
</reference>
<dbReference type="Pfam" id="PF13812">
    <property type="entry name" value="PPR_3"/>
    <property type="match status" value="1"/>
</dbReference>
<dbReference type="PANTHER" id="PTHR47938:SF22">
    <property type="entry name" value="PENTACOTRIPEPTIDE-REPEAT REGION OF PRORP DOMAIN-CONTAINING PROTEIN"/>
    <property type="match status" value="1"/>
</dbReference>
<dbReference type="PROSITE" id="PS51375">
    <property type="entry name" value="PPR"/>
    <property type="match status" value="10"/>
</dbReference>
<feature type="repeat" description="PPR" evidence="4">
    <location>
        <begin position="225"/>
        <end position="259"/>
    </location>
</feature>
<feature type="region of interest" description="Disordered" evidence="5">
    <location>
        <begin position="666"/>
        <end position="686"/>
    </location>
</feature>
<dbReference type="Gene3D" id="1.25.40.10">
    <property type="entry name" value="Tetratricopeptide repeat domain"/>
    <property type="match status" value="4"/>
</dbReference>
<evidence type="ECO:0000256" key="5">
    <source>
        <dbReference type="SAM" id="MobiDB-lite"/>
    </source>
</evidence>
<dbReference type="Pfam" id="PF01535">
    <property type="entry name" value="PPR"/>
    <property type="match status" value="1"/>
</dbReference>
<dbReference type="Proteomes" id="UP000092600">
    <property type="component" value="Unassembled WGS sequence"/>
</dbReference>
<evidence type="ECO:0000256" key="3">
    <source>
        <dbReference type="ARBA" id="ARBA00022946"/>
    </source>
</evidence>
<feature type="compositionally biased region" description="Polar residues" evidence="5">
    <location>
        <begin position="677"/>
        <end position="686"/>
    </location>
</feature>
<protein>
    <submittedName>
        <fullName evidence="7">Pentatricopeptide repeat-containing protein, mitochondrial</fullName>
    </submittedName>
</protein>
<dbReference type="InterPro" id="IPR002885">
    <property type="entry name" value="PPR_rpt"/>
</dbReference>
<feature type="repeat" description="PPR" evidence="4">
    <location>
        <begin position="190"/>
        <end position="224"/>
    </location>
</feature>
<dbReference type="SUPFAM" id="SSF48452">
    <property type="entry name" value="TPR-like"/>
    <property type="match status" value="1"/>
</dbReference>
<feature type="repeat" description="PPR" evidence="4">
    <location>
        <begin position="467"/>
        <end position="501"/>
    </location>
</feature>
<accession>A0A199VHL4</accession>
<keyword evidence="2" id="KW-0677">Repeat</keyword>
<gene>
    <name evidence="7" type="ORF">ACMD2_07356</name>
</gene>
<comment type="caution">
    <text evidence="7">The sequence shown here is derived from an EMBL/GenBank/DDBJ whole genome shotgun (WGS) entry which is preliminary data.</text>
</comment>
<dbReference type="FunFam" id="1.25.40.10:FF:000990">
    <property type="entry name" value="Pentatricopeptide repeat-containing protein, mitochondrial"/>
    <property type="match status" value="1"/>
</dbReference>
<dbReference type="GO" id="GO:0031425">
    <property type="term" value="P:chloroplast RNA processing"/>
    <property type="evidence" value="ECO:0007669"/>
    <property type="project" value="TreeGrafter"/>
</dbReference>
<evidence type="ECO:0000256" key="4">
    <source>
        <dbReference type="PROSITE-ProRule" id="PRU00708"/>
    </source>
</evidence>
<evidence type="ECO:0000256" key="1">
    <source>
        <dbReference type="ARBA" id="ARBA00007626"/>
    </source>
</evidence>
<dbReference type="GO" id="GO:0003729">
    <property type="term" value="F:mRNA binding"/>
    <property type="evidence" value="ECO:0007669"/>
    <property type="project" value="TreeGrafter"/>
</dbReference>
<dbReference type="Pfam" id="PF13041">
    <property type="entry name" value="PPR_2"/>
    <property type="match status" value="2"/>
</dbReference>
<evidence type="ECO:0000256" key="2">
    <source>
        <dbReference type="ARBA" id="ARBA00022737"/>
    </source>
</evidence>
<evidence type="ECO:0000313" key="8">
    <source>
        <dbReference type="Proteomes" id="UP000092600"/>
    </source>
</evidence>
<evidence type="ECO:0000259" key="6">
    <source>
        <dbReference type="Pfam" id="PF17177"/>
    </source>
</evidence>